<keyword evidence="2" id="KW-1185">Reference proteome</keyword>
<gene>
    <name evidence="1" type="ORF">E8E13_001919</name>
</gene>
<dbReference type="AlphaFoldDB" id="A0A9P4T5Q5"/>
<comment type="caution">
    <text evidence="1">The sequence shown here is derived from an EMBL/GenBank/DDBJ whole genome shotgun (WGS) entry which is preliminary data.</text>
</comment>
<sequence>MPFVRRQTGTRTVTFASTDASSLISSTDPINTYNASDYSHSTVFVTSATEGDLFTKLNVPQLTTYYTAPTECVDRWMLAGEA</sequence>
<evidence type="ECO:0000313" key="1">
    <source>
        <dbReference type="EMBL" id="KAF2995219.1"/>
    </source>
</evidence>
<protein>
    <submittedName>
        <fullName evidence="1">Uncharacterized protein</fullName>
    </submittedName>
</protein>
<organism evidence="1 2">
    <name type="scientific">Curvularia kusanoi</name>
    <name type="common">Cochliobolus kusanoi</name>
    <dbReference type="NCBI Taxonomy" id="90978"/>
    <lineage>
        <taxon>Eukaryota</taxon>
        <taxon>Fungi</taxon>
        <taxon>Dikarya</taxon>
        <taxon>Ascomycota</taxon>
        <taxon>Pezizomycotina</taxon>
        <taxon>Dothideomycetes</taxon>
        <taxon>Pleosporomycetidae</taxon>
        <taxon>Pleosporales</taxon>
        <taxon>Pleosporineae</taxon>
        <taxon>Pleosporaceae</taxon>
        <taxon>Curvularia</taxon>
    </lineage>
</organism>
<dbReference type="EMBL" id="SWKU01000034">
    <property type="protein sequence ID" value="KAF2995219.1"/>
    <property type="molecule type" value="Genomic_DNA"/>
</dbReference>
<proteinExistence type="predicted"/>
<reference evidence="1" key="1">
    <citation type="submission" date="2019-04" db="EMBL/GenBank/DDBJ databases">
        <title>Sequencing of skin fungus with MAO and IRED activity.</title>
        <authorList>
            <person name="Marsaioli A.J."/>
            <person name="Bonatto J.M.C."/>
            <person name="Reis Junior O."/>
        </authorList>
    </citation>
    <scope>NUCLEOTIDE SEQUENCE</scope>
    <source>
        <strain evidence="1">30M1</strain>
    </source>
</reference>
<evidence type="ECO:0000313" key="2">
    <source>
        <dbReference type="Proteomes" id="UP000801428"/>
    </source>
</evidence>
<accession>A0A9P4T5Q5</accession>
<name>A0A9P4T5Q5_CURKU</name>
<dbReference type="Proteomes" id="UP000801428">
    <property type="component" value="Unassembled WGS sequence"/>
</dbReference>